<dbReference type="PIRSF" id="PIRSF002808">
    <property type="entry name" value="Hexose_phosphate_transp"/>
    <property type="match status" value="1"/>
</dbReference>
<keyword evidence="3" id="KW-1003">Cell membrane</keyword>
<protein>
    <submittedName>
        <fullName evidence="10">MFS transporter</fullName>
    </submittedName>
</protein>
<keyword evidence="5 8" id="KW-0812">Transmembrane</keyword>
<evidence type="ECO:0000259" key="9">
    <source>
        <dbReference type="PROSITE" id="PS50850"/>
    </source>
</evidence>
<dbReference type="PANTHER" id="PTHR43791">
    <property type="entry name" value="PERMEASE-RELATED"/>
    <property type="match status" value="1"/>
</dbReference>
<feature type="transmembrane region" description="Helical" evidence="8">
    <location>
        <begin position="371"/>
        <end position="389"/>
    </location>
</feature>
<dbReference type="FunFam" id="1.20.1250.20:FF:000018">
    <property type="entry name" value="MFS transporter permease"/>
    <property type="match status" value="1"/>
</dbReference>
<dbReference type="PROSITE" id="PS50850">
    <property type="entry name" value="MFS"/>
    <property type="match status" value="1"/>
</dbReference>
<evidence type="ECO:0000256" key="4">
    <source>
        <dbReference type="ARBA" id="ARBA00022519"/>
    </source>
</evidence>
<dbReference type="PANTHER" id="PTHR43791:SF36">
    <property type="entry name" value="TRANSPORTER, PUTATIVE (AFU_ORTHOLOGUE AFUA_6G08340)-RELATED"/>
    <property type="match status" value="1"/>
</dbReference>
<dbReference type="GO" id="GO:0022857">
    <property type="term" value="F:transmembrane transporter activity"/>
    <property type="evidence" value="ECO:0007669"/>
    <property type="project" value="InterPro"/>
</dbReference>
<dbReference type="FunFam" id="1.20.1250.20:FF:000281">
    <property type="entry name" value="MFS transporter"/>
    <property type="match status" value="1"/>
</dbReference>
<organism evidence="10">
    <name type="scientific">Salmonella enterica</name>
    <name type="common">Salmonella choleraesuis</name>
    <dbReference type="NCBI Taxonomy" id="28901"/>
    <lineage>
        <taxon>Bacteria</taxon>
        <taxon>Pseudomonadati</taxon>
        <taxon>Pseudomonadota</taxon>
        <taxon>Gammaproteobacteria</taxon>
        <taxon>Enterobacterales</taxon>
        <taxon>Enterobacteriaceae</taxon>
        <taxon>Salmonella</taxon>
    </lineage>
</organism>
<dbReference type="SUPFAM" id="SSF103473">
    <property type="entry name" value="MFS general substrate transporter"/>
    <property type="match status" value="1"/>
</dbReference>
<evidence type="ECO:0000256" key="6">
    <source>
        <dbReference type="ARBA" id="ARBA00022989"/>
    </source>
</evidence>
<keyword evidence="6 8" id="KW-1133">Transmembrane helix</keyword>
<dbReference type="GO" id="GO:0005886">
    <property type="term" value="C:plasma membrane"/>
    <property type="evidence" value="ECO:0007669"/>
    <property type="project" value="UniProtKB-SubCell"/>
</dbReference>
<proteinExistence type="predicted"/>
<feature type="transmembrane region" description="Helical" evidence="8">
    <location>
        <begin position="55"/>
        <end position="73"/>
    </location>
</feature>
<dbReference type="CDD" id="cd17319">
    <property type="entry name" value="MFS_ExuT_GudP_like"/>
    <property type="match status" value="1"/>
</dbReference>
<accession>A0A5T3RGX2</accession>
<evidence type="ECO:0000256" key="7">
    <source>
        <dbReference type="ARBA" id="ARBA00023136"/>
    </source>
</evidence>
<feature type="transmembrane region" description="Helical" evidence="8">
    <location>
        <begin position="178"/>
        <end position="199"/>
    </location>
</feature>
<comment type="caution">
    <text evidence="10">The sequence shown here is derived from an EMBL/GenBank/DDBJ whole genome shotgun (WGS) entry which is preliminary data.</text>
</comment>
<sequence>MSSPQENLYDAIRIVKRKIIPLAFILYFFNYMDRVNIGFAALRMNESLGITPEDFANISSIFFISYLIFQIPSSIGLQKLGARKWISSIIIGWGAVTGLIFFAKDTQHILLARIFLGVFEAGFFPGMVYYLACWFPARERGKVNSFFMLSIAVASVLAAPMSGWIIEHLNTPDYEGWRWLFAIEGIPTVFLGILTFYLLPDSPEKAKWLTPQQISALVNKLRTDNETAAALNKNTNSSFLSVIKNPVLLQLSFAYMLIQAAALAANYWLPGLVKGFSADFTDTDVGLIMSIPFIFAMFSMPWWGWHSDKKNERKWHAALPMFLAGCGFLMIALVPSMSLRMLGLTFYGVGILSYYGPYWALPSALLSPSGLAISIAFINSCSSLGGFLINKSLGFVSTHYGATGIFIVEAILCFAAVAVLALMKIDVKKANKQMLYHEPDKWRNYENYVY</sequence>
<evidence type="ECO:0000256" key="1">
    <source>
        <dbReference type="ARBA" id="ARBA00004429"/>
    </source>
</evidence>
<feature type="transmembrane region" description="Helical" evidence="8">
    <location>
        <begin position="401"/>
        <end position="423"/>
    </location>
</feature>
<feature type="transmembrane region" description="Helical" evidence="8">
    <location>
        <begin position="146"/>
        <end position="166"/>
    </location>
</feature>
<dbReference type="Pfam" id="PF07690">
    <property type="entry name" value="MFS_1"/>
    <property type="match status" value="1"/>
</dbReference>
<feature type="transmembrane region" description="Helical" evidence="8">
    <location>
        <begin position="247"/>
        <end position="265"/>
    </location>
</feature>
<feature type="transmembrane region" description="Helical" evidence="8">
    <location>
        <begin position="109"/>
        <end position="134"/>
    </location>
</feature>
<dbReference type="InterPro" id="IPR000849">
    <property type="entry name" value="Sugar_P_transporter"/>
</dbReference>
<dbReference type="InterPro" id="IPR036259">
    <property type="entry name" value="MFS_trans_sf"/>
</dbReference>
<feature type="transmembrane region" description="Helical" evidence="8">
    <location>
        <begin position="20"/>
        <end position="43"/>
    </location>
</feature>
<reference evidence="10" key="1">
    <citation type="submission" date="2018-12" db="EMBL/GenBank/DDBJ databases">
        <authorList>
            <consortium name="PulseNet: The National Subtyping Network for Foodborne Disease Surveillance"/>
            <person name="Tarr C.L."/>
            <person name="Trees E."/>
            <person name="Katz L.S."/>
            <person name="Carleton-Romer H.A."/>
            <person name="Stroika S."/>
            <person name="Kucerova Z."/>
            <person name="Roache K.F."/>
            <person name="Sabol A.L."/>
            <person name="Besser J."/>
            <person name="Gerner-Smidt P."/>
        </authorList>
    </citation>
    <scope>NUCLEOTIDE SEQUENCE</scope>
    <source>
        <strain evidence="10">PNUSAS064340</strain>
    </source>
</reference>
<comment type="subcellular location">
    <subcellularLocation>
        <location evidence="1">Cell inner membrane</location>
        <topology evidence="1">Multi-pass membrane protein</topology>
    </subcellularLocation>
</comment>
<dbReference type="EMBL" id="AACZBH010000067">
    <property type="protein sequence ID" value="EAN7517718.1"/>
    <property type="molecule type" value="Genomic_DNA"/>
</dbReference>
<dbReference type="Gene3D" id="1.20.1250.20">
    <property type="entry name" value="MFS general substrate transporter like domains"/>
    <property type="match status" value="2"/>
</dbReference>
<evidence type="ECO:0000313" key="10">
    <source>
        <dbReference type="EMBL" id="EAN7517718.1"/>
    </source>
</evidence>
<keyword evidence="7 8" id="KW-0472">Membrane</keyword>
<feature type="transmembrane region" description="Helical" evidence="8">
    <location>
        <begin position="85"/>
        <end position="103"/>
    </location>
</feature>
<feature type="transmembrane region" description="Helical" evidence="8">
    <location>
        <begin position="341"/>
        <end position="359"/>
    </location>
</feature>
<evidence type="ECO:0000256" key="8">
    <source>
        <dbReference type="SAM" id="Phobius"/>
    </source>
</evidence>
<feature type="transmembrane region" description="Helical" evidence="8">
    <location>
        <begin position="317"/>
        <end position="335"/>
    </location>
</feature>
<keyword evidence="4" id="KW-0997">Cell inner membrane</keyword>
<feature type="domain" description="Major facilitator superfamily (MFS) profile" evidence="9">
    <location>
        <begin position="19"/>
        <end position="428"/>
    </location>
</feature>
<feature type="transmembrane region" description="Helical" evidence="8">
    <location>
        <begin position="285"/>
        <end position="305"/>
    </location>
</feature>
<dbReference type="InterPro" id="IPR011701">
    <property type="entry name" value="MFS"/>
</dbReference>
<evidence type="ECO:0000256" key="2">
    <source>
        <dbReference type="ARBA" id="ARBA00022448"/>
    </source>
</evidence>
<name>A0A5T3RGX2_SALER</name>
<keyword evidence="2" id="KW-0813">Transport</keyword>
<dbReference type="AlphaFoldDB" id="A0A5T3RGX2"/>
<evidence type="ECO:0000256" key="3">
    <source>
        <dbReference type="ARBA" id="ARBA00022475"/>
    </source>
</evidence>
<gene>
    <name evidence="10" type="ORF">EKX87_20855</name>
</gene>
<dbReference type="InterPro" id="IPR020846">
    <property type="entry name" value="MFS_dom"/>
</dbReference>
<evidence type="ECO:0000256" key="5">
    <source>
        <dbReference type="ARBA" id="ARBA00022692"/>
    </source>
</evidence>